<dbReference type="EMBL" id="WNKU01000008">
    <property type="protein sequence ID" value="MTV49149.1"/>
    <property type="molecule type" value="Genomic_DNA"/>
</dbReference>
<dbReference type="NCBIfam" id="TIGR01727">
    <property type="entry name" value="oligo_HPY"/>
    <property type="match status" value="1"/>
</dbReference>
<sequence>MSSRDSNLLMVNDLRKYFPIKGGFFGSTVGTVKAVDGVSFSIKRGETLGLVGESGCGKSTTGMMVLCLLEPTSGEILFEGENVAQFNKSRLKDFRRQAQIVFQDPYASLNPRMSVGDIIAEPMILHGIAKGPDLTKRVEKLLRLVGLGPHHGRRYPHEFSGGQRQRVGIARALAVDPKLIVCDEPVSALDVSIQSQILNLLVELQQEMGLTYLFIAHGLNVIKHISDRIGVMYLGKMVELAGGDELITDPWHPYTRTLISAIPKPQPGQKSNRIVLQGDVPSPANPPNGCRFHTRCPECTEICTLTEPEFKQRNGRFVACHHV</sequence>
<dbReference type="PANTHER" id="PTHR43776:SF7">
    <property type="entry name" value="D,D-DIPEPTIDE TRANSPORT ATP-BINDING PROTEIN DDPF-RELATED"/>
    <property type="match status" value="1"/>
</dbReference>
<name>A0A6I3SJS3_HELMO</name>
<keyword evidence="4 6" id="KW-0067">ATP-binding</keyword>
<proteinExistence type="inferred from homology"/>
<dbReference type="FunFam" id="3.40.50.300:FF:000016">
    <property type="entry name" value="Oligopeptide ABC transporter ATP-binding component"/>
    <property type="match status" value="1"/>
</dbReference>
<dbReference type="OrthoDB" id="9779287at2"/>
<dbReference type="RefSeq" id="WP_155476246.1">
    <property type="nucleotide sequence ID" value="NZ_WNKU01000008.1"/>
</dbReference>
<dbReference type="Pfam" id="PF08352">
    <property type="entry name" value="oligo_HPY"/>
    <property type="match status" value="1"/>
</dbReference>
<keyword evidence="3" id="KW-0547">Nucleotide-binding</keyword>
<dbReference type="SMART" id="SM00382">
    <property type="entry name" value="AAA"/>
    <property type="match status" value="1"/>
</dbReference>
<dbReference type="InterPro" id="IPR017871">
    <property type="entry name" value="ABC_transporter-like_CS"/>
</dbReference>
<comment type="caution">
    <text evidence="6">The sequence shown here is derived from an EMBL/GenBank/DDBJ whole genome shotgun (WGS) entry which is preliminary data.</text>
</comment>
<accession>A0A6I3SJS3</accession>
<organism evidence="6 7">
    <name type="scientific">Heliobacterium mobile</name>
    <name type="common">Heliobacillus mobilis</name>
    <dbReference type="NCBI Taxonomy" id="28064"/>
    <lineage>
        <taxon>Bacteria</taxon>
        <taxon>Bacillati</taxon>
        <taxon>Bacillota</taxon>
        <taxon>Clostridia</taxon>
        <taxon>Eubacteriales</taxon>
        <taxon>Heliobacteriaceae</taxon>
        <taxon>Heliobacterium</taxon>
    </lineage>
</organism>
<dbReference type="PROSITE" id="PS50893">
    <property type="entry name" value="ABC_TRANSPORTER_2"/>
    <property type="match status" value="1"/>
</dbReference>
<dbReference type="InterPro" id="IPR003439">
    <property type="entry name" value="ABC_transporter-like_ATP-bd"/>
</dbReference>
<dbReference type="PROSITE" id="PS00211">
    <property type="entry name" value="ABC_TRANSPORTER_1"/>
    <property type="match status" value="1"/>
</dbReference>
<dbReference type="GO" id="GO:0005524">
    <property type="term" value="F:ATP binding"/>
    <property type="evidence" value="ECO:0007669"/>
    <property type="project" value="UniProtKB-KW"/>
</dbReference>
<dbReference type="Proteomes" id="UP000430670">
    <property type="component" value="Unassembled WGS sequence"/>
</dbReference>
<dbReference type="AlphaFoldDB" id="A0A6I3SJS3"/>
<gene>
    <name evidence="6" type="ORF">GJ688_09165</name>
</gene>
<evidence type="ECO:0000256" key="1">
    <source>
        <dbReference type="ARBA" id="ARBA00005417"/>
    </source>
</evidence>
<dbReference type="InterPro" id="IPR003593">
    <property type="entry name" value="AAA+_ATPase"/>
</dbReference>
<protein>
    <submittedName>
        <fullName evidence="6">Dipeptide ABC transporter ATP-binding protein</fullName>
    </submittedName>
</protein>
<dbReference type="GO" id="GO:0055085">
    <property type="term" value="P:transmembrane transport"/>
    <property type="evidence" value="ECO:0007669"/>
    <property type="project" value="UniProtKB-ARBA"/>
</dbReference>
<dbReference type="NCBIfam" id="NF008453">
    <property type="entry name" value="PRK11308.1"/>
    <property type="match status" value="1"/>
</dbReference>
<dbReference type="PANTHER" id="PTHR43776">
    <property type="entry name" value="TRANSPORT ATP-BINDING PROTEIN"/>
    <property type="match status" value="1"/>
</dbReference>
<dbReference type="CDD" id="cd03257">
    <property type="entry name" value="ABC_NikE_OppD_transporters"/>
    <property type="match status" value="1"/>
</dbReference>
<evidence type="ECO:0000256" key="3">
    <source>
        <dbReference type="ARBA" id="ARBA00022741"/>
    </source>
</evidence>
<dbReference type="Pfam" id="PF00005">
    <property type="entry name" value="ABC_tran"/>
    <property type="match status" value="1"/>
</dbReference>
<keyword evidence="7" id="KW-1185">Reference proteome</keyword>
<comment type="similarity">
    <text evidence="1">Belongs to the ABC transporter superfamily.</text>
</comment>
<evidence type="ECO:0000256" key="2">
    <source>
        <dbReference type="ARBA" id="ARBA00022448"/>
    </source>
</evidence>
<dbReference type="GO" id="GO:0015833">
    <property type="term" value="P:peptide transport"/>
    <property type="evidence" value="ECO:0007669"/>
    <property type="project" value="InterPro"/>
</dbReference>
<dbReference type="InterPro" id="IPR050319">
    <property type="entry name" value="ABC_transp_ATP-bind"/>
</dbReference>
<dbReference type="InterPro" id="IPR027417">
    <property type="entry name" value="P-loop_NTPase"/>
</dbReference>
<dbReference type="Gene3D" id="3.40.50.300">
    <property type="entry name" value="P-loop containing nucleotide triphosphate hydrolases"/>
    <property type="match status" value="1"/>
</dbReference>
<dbReference type="SUPFAM" id="SSF52540">
    <property type="entry name" value="P-loop containing nucleoside triphosphate hydrolases"/>
    <property type="match status" value="1"/>
</dbReference>
<evidence type="ECO:0000259" key="5">
    <source>
        <dbReference type="PROSITE" id="PS50893"/>
    </source>
</evidence>
<evidence type="ECO:0000313" key="6">
    <source>
        <dbReference type="EMBL" id="MTV49149.1"/>
    </source>
</evidence>
<evidence type="ECO:0000313" key="7">
    <source>
        <dbReference type="Proteomes" id="UP000430670"/>
    </source>
</evidence>
<evidence type="ECO:0000256" key="4">
    <source>
        <dbReference type="ARBA" id="ARBA00022840"/>
    </source>
</evidence>
<keyword evidence="2" id="KW-0813">Transport</keyword>
<feature type="domain" description="ABC transporter" evidence="5">
    <location>
        <begin position="9"/>
        <end position="259"/>
    </location>
</feature>
<dbReference type="InterPro" id="IPR013563">
    <property type="entry name" value="Oligopep_ABC_C"/>
</dbReference>
<reference evidence="6 7" key="1">
    <citation type="submission" date="2019-11" db="EMBL/GenBank/DDBJ databases">
        <title>Whole-genome sequence of a the green, strictly anaerobic photosynthetic bacterium Heliobacillus mobilis DSM 6151.</title>
        <authorList>
            <person name="Kyndt J.A."/>
            <person name="Meyer T.E."/>
        </authorList>
    </citation>
    <scope>NUCLEOTIDE SEQUENCE [LARGE SCALE GENOMIC DNA]</scope>
    <source>
        <strain evidence="6 7">DSM 6151</strain>
    </source>
</reference>
<dbReference type="GO" id="GO:0016887">
    <property type="term" value="F:ATP hydrolysis activity"/>
    <property type="evidence" value="ECO:0007669"/>
    <property type="project" value="InterPro"/>
</dbReference>